<dbReference type="EMBL" id="GBRH01226663">
    <property type="protein sequence ID" value="JAD71232.1"/>
    <property type="molecule type" value="Transcribed_RNA"/>
</dbReference>
<sequence>MRWSCRCQRRWSSGRFWRRQQRWRGWTEAAPEPRVGRFCGAARTRIDGTAVM</sequence>
<accession>A0A0A9CI79</accession>
<organism evidence="1">
    <name type="scientific">Arundo donax</name>
    <name type="common">Giant reed</name>
    <name type="synonym">Donax arundinaceus</name>
    <dbReference type="NCBI Taxonomy" id="35708"/>
    <lineage>
        <taxon>Eukaryota</taxon>
        <taxon>Viridiplantae</taxon>
        <taxon>Streptophyta</taxon>
        <taxon>Embryophyta</taxon>
        <taxon>Tracheophyta</taxon>
        <taxon>Spermatophyta</taxon>
        <taxon>Magnoliopsida</taxon>
        <taxon>Liliopsida</taxon>
        <taxon>Poales</taxon>
        <taxon>Poaceae</taxon>
        <taxon>PACMAD clade</taxon>
        <taxon>Arundinoideae</taxon>
        <taxon>Arundineae</taxon>
        <taxon>Arundo</taxon>
    </lineage>
</organism>
<reference evidence="1" key="2">
    <citation type="journal article" date="2015" name="Data Brief">
        <title>Shoot transcriptome of the giant reed, Arundo donax.</title>
        <authorList>
            <person name="Barrero R.A."/>
            <person name="Guerrero F.D."/>
            <person name="Moolhuijzen P."/>
            <person name="Goolsby J.A."/>
            <person name="Tidwell J."/>
            <person name="Bellgard S.E."/>
            <person name="Bellgard M.I."/>
        </authorList>
    </citation>
    <scope>NUCLEOTIDE SEQUENCE</scope>
    <source>
        <tissue evidence="1">Shoot tissue taken approximately 20 cm above the soil surface</tissue>
    </source>
</reference>
<dbReference type="AlphaFoldDB" id="A0A0A9CI79"/>
<reference evidence="1" key="1">
    <citation type="submission" date="2014-09" db="EMBL/GenBank/DDBJ databases">
        <authorList>
            <person name="Magalhaes I.L.F."/>
            <person name="Oliveira U."/>
            <person name="Santos F.R."/>
            <person name="Vidigal T.H.D.A."/>
            <person name="Brescovit A.D."/>
            <person name="Santos A.J."/>
        </authorList>
    </citation>
    <scope>NUCLEOTIDE SEQUENCE</scope>
    <source>
        <tissue evidence="1">Shoot tissue taken approximately 20 cm above the soil surface</tissue>
    </source>
</reference>
<proteinExistence type="predicted"/>
<name>A0A0A9CI79_ARUDO</name>
<protein>
    <submittedName>
        <fullName evidence="1">Uncharacterized protein</fullName>
    </submittedName>
</protein>
<evidence type="ECO:0000313" key="1">
    <source>
        <dbReference type="EMBL" id="JAD71232.1"/>
    </source>
</evidence>